<feature type="transmembrane region" description="Helical" evidence="1">
    <location>
        <begin position="6"/>
        <end position="31"/>
    </location>
</feature>
<name>A0A164WT36_9CRUS</name>
<dbReference type="EMBL" id="LRGB01001088">
    <property type="protein sequence ID" value="KZS13547.1"/>
    <property type="molecule type" value="Genomic_DNA"/>
</dbReference>
<gene>
    <name evidence="2" type="ORF">APZ42_021295</name>
</gene>
<proteinExistence type="predicted"/>
<keyword evidence="1" id="KW-0812">Transmembrane</keyword>
<sequence>MVQYSIFANLYVISFSFYLLSEDVFIFLGAVPIRSPAVCMPTKCHWKDCKNMFKEKLNLEDYTFVSRYSFGKLVK</sequence>
<accession>A0A164WT36</accession>
<evidence type="ECO:0000313" key="3">
    <source>
        <dbReference type="Proteomes" id="UP000076858"/>
    </source>
</evidence>
<keyword evidence="3" id="KW-1185">Reference proteome</keyword>
<reference evidence="2 3" key="1">
    <citation type="submission" date="2016-03" db="EMBL/GenBank/DDBJ databases">
        <title>EvidentialGene: Evidence-directed Construction of Genes on Genomes.</title>
        <authorList>
            <person name="Gilbert D.G."/>
            <person name="Choi J.-H."/>
            <person name="Mockaitis K."/>
            <person name="Colbourne J."/>
            <person name="Pfrender M."/>
        </authorList>
    </citation>
    <scope>NUCLEOTIDE SEQUENCE [LARGE SCALE GENOMIC DNA]</scope>
    <source>
        <strain evidence="2 3">Xinb3</strain>
        <tissue evidence="2">Complete organism</tissue>
    </source>
</reference>
<keyword evidence="1" id="KW-0472">Membrane</keyword>
<dbReference type="AlphaFoldDB" id="A0A164WT36"/>
<protein>
    <submittedName>
        <fullName evidence="2">Uncharacterized protein</fullName>
    </submittedName>
</protein>
<evidence type="ECO:0000313" key="2">
    <source>
        <dbReference type="EMBL" id="KZS13547.1"/>
    </source>
</evidence>
<keyword evidence="1" id="KW-1133">Transmembrane helix</keyword>
<dbReference type="Proteomes" id="UP000076858">
    <property type="component" value="Unassembled WGS sequence"/>
</dbReference>
<organism evidence="2 3">
    <name type="scientific">Daphnia magna</name>
    <dbReference type="NCBI Taxonomy" id="35525"/>
    <lineage>
        <taxon>Eukaryota</taxon>
        <taxon>Metazoa</taxon>
        <taxon>Ecdysozoa</taxon>
        <taxon>Arthropoda</taxon>
        <taxon>Crustacea</taxon>
        <taxon>Branchiopoda</taxon>
        <taxon>Diplostraca</taxon>
        <taxon>Cladocera</taxon>
        <taxon>Anomopoda</taxon>
        <taxon>Daphniidae</taxon>
        <taxon>Daphnia</taxon>
    </lineage>
</organism>
<comment type="caution">
    <text evidence="2">The sequence shown here is derived from an EMBL/GenBank/DDBJ whole genome shotgun (WGS) entry which is preliminary data.</text>
</comment>
<evidence type="ECO:0000256" key="1">
    <source>
        <dbReference type="SAM" id="Phobius"/>
    </source>
</evidence>